<dbReference type="Gene3D" id="3.30.420.10">
    <property type="entry name" value="Ribonuclease H-like superfamily/Ribonuclease H"/>
    <property type="match status" value="1"/>
</dbReference>
<dbReference type="NCBIfam" id="NF033546">
    <property type="entry name" value="transpos_IS21"/>
    <property type="match status" value="1"/>
</dbReference>
<dbReference type="InterPro" id="IPR012337">
    <property type="entry name" value="RNaseH-like_sf"/>
</dbReference>
<evidence type="ECO:0000259" key="2">
    <source>
        <dbReference type="PROSITE" id="PS50994"/>
    </source>
</evidence>
<dbReference type="PANTHER" id="PTHR35004:SF8">
    <property type="entry name" value="TRANSPOSASE RV3428C-RELATED"/>
    <property type="match status" value="1"/>
</dbReference>
<dbReference type="EMBL" id="JBHSIW010000022">
    <property type="protein sequence ID" value="MFC4904935.1"/>
    <property type="molecule type" value="Genomic_DNA"/>
</dbReference>
<dbReference type="InterPro" id="IPR036397">
    <property type="entry name" value="RNaseH_sf"/>
</dbReference>
<dbReference type="InterPro" id="IPR006120">
    <property type="entry name" value="Resolvase_HTH_dom"/>
</dbReference>
<dbReference type="SUPFAM" id="SSF53098">
    <property type="entry name" value="Ribonuclease H-like"/>
    <property type="match status" value="1"/>
</dbReference>
<name>A0ABV9TNY9_9MICC</name>
<dbReference type="PROSITE" id="PS50994">
    <property type="entry name" value="INTEGRASE"/>
    <property type="match status" value="1"/>
</dbReference>
<sequence>MISVEDWAEIRRLHRAEGMPIKAIARQLGLARNTVRAAIASDVPPRYERAPAGSIVDPFVPGIEALLREFPTMPASVIGQRIGWEHSASVLRAKVAQLRPRYAPPDPVDRVRWGAGEVIQCDLWFPPPVVPDEHEVARSFPVLSMICAHSRFLMAVMLPSRAGGDILEGMYVLLEQLGAVPRMLLWDNEAGLGAHRRLAPATTAFAGTLGTRIWQARPYDPETKGMVERANGYQRTSFLPGRTFSSPADFNAQLQDWLDEVANRRKVRALGARPLEVLEADRAAMGALPPVAPATGLSSTTRLGRDYHLRLAGVDYSIHPDAIGRIVSVRADHHTVTATTAGREVACHARLWAGTGTVTDPVHMAAAAAARAAYQQRPTRAAGPREFTVPTRDLAVYDQLIRRAS</sequence>
<dbReference type="Pfam" id="PF22483">
    <property type="entry name" value="Mu-transpos_C_2"/>
    <property type="match status" value="1"/>
</dbReference>
<gene>
    <name evidence="3" type="primary">istA</name>
    <name evidence="3" type="ORF">ACFPCS_15295</name>
</gene>
<protein>
    <submittedName>
        <fullName evidence="3">IS21 family transposase</fullName>
    </submittedName>
</protein>
<keyword evidence="4" id="KW-1185">Reference proteome</keyword>
<dbReference type="Pfam" id="PF13683">
    <property type="entry name" value="rve_3"/>
    <property type="match status" value="1"/>
</dbReference>
<dbReference type="RefSeq" id="WP_258300638.1">
    <property type="nucleotide sequence ID" value="NZ_JARAMH010000018.1"/>
</dbReference>
<proteinExistence type="inferred from homology"/>
<organism evidence="3 4">
    <name type="scientific">Kocuria oceani</name>
    <dbReference type="NCBI Taxonomy" id="988827"/>
    <lineage>
        <taxon>Bacteria</taxon>
        <taxon>Bacillati</taxon>
        <taxon>Actinomycetota</taxon>
        <taxon>Actinomycetes</taxon>
        <taxon>Micrococcales</taxon>
        <taxon>Micrococcaceae</taxon>
        <taxon>Kocuria</taxon>
    </lineage>
</organism>
<comment type="caution">
    <text evidence="3">The sequence shown here is derived from an EMBL/GenBank/DDBJ whole genome shotgun (WGS) entry which is preliminary data.</text>
</comment>
<feature type="domain" description="Integrase catalytic" evidence="2">
    <location>
        <begin position="103"/>
        <end position="282"/>
    </location>
</feature>
<dbReference type="InterPro" id="IPR054353">
    <property type="entry name" value="IstA-like_C"/>
</dbReference>
<dbReference type="Proteomes" id="UP001595797">
    <property type="component" value="Unassembled WGS sequence"/>
</dbReference>
<evidence type="ECO:0000256" key="1">
    <source>
        <dbReference type="ARBA" id="ARBA00009277"/>
    </source>
</evidence>
<evidence type="ECO:0000313" key="3">
    <source>
        <dbReference type="EMBL" id="MFC4904935.1"/>
    </source>
</evidence>
<dbReference type="PANTHER" id="PTHR35004">
    <property type="entry name" value="TRANSPOSASE RV3428C-RELATED"/>
    <property type="match status" value="1"/>
</dbReference>
<dbReference type="Pfam" id="PF02796">
    <property type="entry name" value="HTH_7"/>
    <property type="match status" value="1"/>
</dbReference>
<accession>A0ABV9TNY9</accession>
<evidence type="ECO:0000313" key="4">
    <source>
        <dbReference type="Proteomes" id="UP001595797"/>
    </source>
</evidence>
<reference evidence="4" key="1">
    <citation type="journal article" date="2019" name="Int. J. Syst. Evol. Microbiol.">
        <title>The Global Catalogue of Microorganisms (GCM) 10K type strain sequencing project: providing services to taxonomists for standard genome sequencing and annotation.</title>
        <authorList>
            <consortium name="The Broad Institute Genomics Platform"/>
            <consortium name="The Broad Institute Genome Sequencing Center for Infectious Disease"/>
            <person name="Wu L."/>
            <person name="Ma J."/>
        </authorList>
    </citation>
    <scope>NUCLEOTIDE SEQUENCE [LARGE SCALE GENOMIC DNA]</scope>
    <source>
        <strain evidence="4">CGMCC 4.6946</strain>
    </source>
</reference>
<dbReference type="InterPro" id="IPR001584">
    <property type="entry name" value="Integrase_cat-core"/>
</dbReference>
<comment type="similarity">
    <text evidence="1">Belongs to the transposase IS21/IS408/IS1162 family.</text>
</comment>